<evidence type="ECO:0000313" key="1">
    <source>
        <dbReference type="EMBL" id="QJA85835.1"/>
    </source>
</evidence>
<dbReference type="AlphaFoldDB" id="A0A6M3KWW2"/>
<proteinExistence type="predicted"/>
<accession>A0A6M3KWW2</accession>
<organism evidence="1">
    <name type="scientific">viral metagenome</name>
    <dbReference type="NCBI Taxonomy" id="1070528"/>
    <lineage>
        <taxon>unclassified sequences</taxon>
        <taxon>metagenomes</taxon>
        <taxon>organismal metagenomes</taxon>
    </lineage>
</organism>
<gene>
    <name evidence="1" type="ORF">MM415B02169_0007</name>
</gene>
<protein>
    <submittedName>
        <fullName evidence="1">Uncharacterized protein</fullName>
    </submittedName>
</protein>
<name>A0A6M3KWW2_9ZZZZ</name>
<reference evidence="1" key="1">
    <citation type="submission" date="2020-03" db="EMBL/GenBank/DDBJ databases">
        <title>The deep terrestrial virosphere.</title>
        <authorList>
            <person name="Holmfeldt K."/>
            <person name="Nilsson E."/>
            <person name="Simone D."/>
            <person name="Lopez-Fernandez M."/>
            <person name="Wu X."/>
            <person name="de Brujin I."/>
            <person name="Lundin D."/>
            <person name="Andersson A."/>
            <person name="Bertilsson S."/>
            <person name="Dopson M."/>
        </authorList>
    </citation>
    <scope>NUCLEOTIDE SEQUENCE</scope>
    <source>
        <strain evidence="1">MM415B02169</strain>
    </source>
</reference>
<sequence length="104" mass="11642">MKCTIHQIERVDFEQFCEEHELELDLEEKPDGKWRAELVGVTCMNTQYGNPASGYGQTPFDAICDLAEKAAGFRLLADDGRRAVAARFLKVDPEIIGRIAGELL</sequence>
<dbReference type="EMBL" id="MT142598">
    <property type="protein sequence ID" value="QJA85835.1"/>
    <property type="molecule type" value="Genomic_DNA"/>
</dbReference>